<comment type="caution">
    <text evidence="11">The sequence shown here is derived from an EMBL/GenBank/DDBJ whole genome shotgun (WGS) entry which is preliminary data.</text>
</comment>
<dbReference type="SUPFAM" id="SSF54814">
    <property type="entry name" value="Prokaryotic type KH domain (KH-domain type II)"/>
    <property type="match status" value="1"/>
</dbReference>
<evidence type="ECO:0000256" key="9">
    <source>
        <dbReference type="RuleBase" id="RU003624"/>
    </source>
</evidence>
<gene>
    <name evidence="8" type="primary">rpsC</name>
    <name evidence="11" type="ORF">UR52_C0002G0032</name>
</gene>
<evidence type="ECO:0000256" key="1">
    <source>
        <dbReference type="ARBA" id="ARBA00010761"/>
    </source>
</evidence>
<dbReference type="InterPro" id="IPR036419">
    <property type="entry name" value="Ribosomal_S3_C_sf"/>
</dbReference>
<dbReference type="InterPro" id="IPR009019">
    <property type="entry name" value="KH_sf_prok-type"/>
</dbReference>
<comment type="function">
    <text evidence="6 8">Binds the lower part of the 30S subunit head. Binds mRNA in the 70S ribosome, positioning it for translation.</text>
</comment>
<dbReference type="InterPro" id="IPR018280">
    <property type="entry name" value="Ribosomal_uS3_CS"/>
</dbReference>
<dbReference type="AlphaFoldDB" id="A0A0G0ASD5"/>
<keyword evidence="3 8" id="KW-0694">RNA-binding</keyword>
<evidence type="ECO:0000313" key="11">
    <source>
        <dbReference type="EMBL" id="KKP59804.1"/>
    </source>
</evidence>
<keyword evidence="2 8" id="KW-0699">rRNA-binding</keyword>
<dbReference type="Pfam" id="PF00189">
    <property type="entry name" value="Ribosomal_S3_C"/>
    <property type="match status" value="1"/>
</dbReference>
<dbReference type="GO" id="GO:0019843">
    <property type="term" value="F:rRNA binding"/>
    <property type="evidence" value="ECO:0007669"/>
    <property type="project" value="UniProtKB-UniRule"/>
</dbReference>
<sequence length="216" mass="24318">MGQKINPKGFRLGVLYPWVSRWYADDKRYKTLLLEDIRLRLALEEKLKNAGLSRVEIERSINRIDIIVYVVRPGVVIGRGGTGLEDLKKYVNTFLKKQNQKSILKIELKVEPVKEPNLDATIVAKNIAEQLAKRMPHKRVSNQAIERVMGSGAKGVRILLAGRIAGAEISRREKFQKGTVPLSTIREDVDYAEIPSLTKSGYIGVKVWIAKGEKVA</sequence>
<dbReference type="PROSITE" id="PS50823">
    <property type="entry name" value="KH_TYPE_2"/>
    <property type="match status" value="1"/>
</dbReference>
<dbReference type="GO" id="GO:0006412">
    <property type="term" value="P:translation"/>
    <property type="evidence" value="ECO:0007669"/>
    <property type="project" value="UniProtKB-UniRule"/>
</dbReference>
<dbReference type="GO" id="GO:0003729">
    <property type="term" value="F:mRNA binding"/>
    <property type="evidence" value="ECO:0007669"/>
    <property type="project" value="UniProtKB-UniRule"/>
</dbReference>
<reference evidence="11 12" key="1">
    <citation type="journal article" date="2015" name="Nature">
        <title>rRNA introns, odd ribosomes, and small enigmatic genomes across a large radiation of phyla.</title>
        <authorList>
            <person name="Brown C.T."/>
            <person name="Hug L.A."/>
            <person name="Thomas B.C."/>
            <person name="Sharon I."/>
            <person name="Castelle C.J."/>
            <person name="Singh A."/>
            <person name="Wilkins M.J."/>
            <person name="Williams K.H."/>
            <person name="Banfield J.F."/>
        </authorList>
    </citation>
    <scope>NUCLEOTIDE SEQUENCE [LARGE SCALE GENOMIC DNA]</scope>
</reference>
<dbReference type="FunFam" id="3.30.300.20:FF:000001">
    <property type="entry name" value="30S ribosomal protein S3"/>
    <property type="match status" value="1"/>
</dbReference>
<dbReference type="InterPro" id="IPR057258">
    <property type="entry name" value="Ribosomal_uS3"/>
</dbReference>
<keyword evidence="5 8" id="KW-0687">Ribonucleoprotein</keyword>
<dbReference type="EMBL" id="LBPN01000002">
    <property type="protein sequence ID" value="KKP59804.1"/>
    <property type="molecule type" value="Genomic_DNA"/>
</dbReference>
<evidence type="ECO:0000256" key="4">
    <source>
        <dbReference type="ARBA" id="ARBA00022980"/>
    </source>
</evidence>
<dbReference type="Gene3D" id="3.30.300.20">
    <property type="match status" value="1"/>
</dbReference>
<dbReference type="PROSITE" id="PS00548">
    <property type="entry name" value="RIBOSOMAL_S3"/>
    <property type="match status" value="1"/>
</dbReference>
<dbReference type="GO" id="GO:0003735">
    <property type="term" value="F:structural constituent of ribosome"/>
    <property type="evidence" value="ECO:0007669"/>
    <property type="project" value="InterPro"/>
</dbReference>
<name>A0A0G0ASD5_9BACT</name>
<dbReference type="PANTHER" id="PTHR11760">
    <property type="entry name" value="30S/40S RIBOSOMAL PROTEIN S3"/>
    <property type="match status" value="1"/>
</dbReference>
<evidence type="ECO:0000256" key="2">
    <source>
        <dbReference type="ARBA" id="ARBA00022730"/>
    </source>
</evidence>
<evidence type="ECO:0000256" key="3">
    <source>
        <dbReference type="ARBA" id="ARBA00022884"/>
    </source>
</evidence>
<keyword evidence="4 8" id="KW-0689">Ribosomal protein</keyword>
<dbReference type="Gene3D" id="3.30.1140.32">
    <property type="entry name" value="Ribosomal protein S3, C-terminal domain"/>
    <property type="match status" value="1"/>
</dbReference>
<evidence type="ECO:0000256" key="8">
    <source>
        <dbReference type="HAMAP-Rule" id="MF_01309"/>
    </source>
</evidence>
<dbReference type="NCBIfam" id="TIGR01009">
    <property type="entry name" value="rpsC_bact"/>
    <property type="match status" value="1"/>
</dbReference>
<dbReference type="Pfam" id="PF07650">
    <property type="entry name" value="KH_2"/>
    <property type="match status" value="1"/>
</dbReference>
<evidence type="ECO:0000313" key="12">
    <source>
        <dbReference type="Proteomes" id="UP000034176"/>
    </source>
</evidence>
<dbReference type="GO" id="GO:0022627">
    <property type="term" value="C:cytosolic small ribosomal subunit"/>
    <property type="evidence" value="ECO:0007669"/>
    <property type="project" value="TreeGrafter"/>
</dbReference>
<dbReference type="InterPro" id="IPR005704">
    <property type="entry name" value="Ribosomal_uS3_bac-typ"/>
</dbReference>
<accession>A0A0G0ASD5</accession>
<dbReference type="CDD" id="cd02412">
    <property type="entry name" value="KH-II_30S_S3"/>
    <property type="match status" value="1"/>
</dbReference>
<comment type="similarity">
    <text evidence="1 8 9">Belongs to the universal ribosomal protein uS3 family.</text>
</comment>
<dbReference type="STRING" id="1618434.UR52_C0002G0032"/>
<dbReference type="HAMAP" id="MF_01309_B">
    <property type="entry name" value="Ribosomal_uS3_B"/>
    <property type="match status" value="1"/>
</dbReference>
<feature type="domain" description="KH type-2" evidence="10">
    <location>
        <begin position="39"/>
        <end position="114"/>
    </location>
</feature>
<dbReference type="InterPro" id="IPR001351">
    <property type="entry name" value="Ribosomal_uS3_C"/>
</dbReference>
<proteinExistence type="inferred from homology"/>
<evidence type="ECO:0000259" key="10">
    <source>
        <dbReference type="PROSITE" id="PS50823"/>
    </source>
</evidence>
<evidence type="ECO:0000256" key="7">
    <source>
        <dbReference type="ARBA" id="ARBA00035257"/>
    </source>
</evidence>
<protein>
    <recommendedName>
        <fullName evidence="7 8">Small ribosomal subunit protein uS3</fullName>
    </recommendedName>
</protein>
<dbReference type="SUPFAM" id="SSF54821">
    <property type="entry name" value="Ribosomal protein S3 C-terminal domain"/>
    <property type="match status" value="1"/>
</dbReference>
<evidence type="ECO:0000256" key="5">
    <source>
        <dbReference type="ARBA" id="ARBA00023274"/>
    </source>
</evidence>
<dbReference type="InterPro" id="IPR015946">
    <property type="entry name" value="KH_dom-like_a/b"/>
</dbReference>
<evidence type="ECO:0000256" key="6">
    <source>
        <dbReference type="ARBA" id="ARBA00024998"/>
    </source>
</evidence>
<dbReference type="PANTHER" id="PTHR11760:SF19">
    <property type="entry name" value="SMALL RIBOSOMAL SUBUNIT PROTEIN US3C"/>
    <property type="match status" value="1"/>
</dbReference>
<organism evidence="11 12">
    <name type="scientific">Candidatus Gottesmanbacteria bacterium GW2011_GWA1_34_13</name>
    <dbReference type="NCBI Taxonomy" id="1618434"/>
    <lineage>
        <taxon>Bacteria</taxon>
        <taxon>Candidatus Gottesmaniibacteriota</taxon>
    </lineage>
</organism>
<comment type="subunit">
    <text evidence="8">Part of the 30S ribosomal subunit. Forms a tight complex with proteins S10 and S14.</text>
</comment>
<dbReference type="InterPro" id="IPR004044">
    <property type="entry name" value="KH_dom_type_2"/>
</dbReference>
<dbReference type="Proteomes" id="UP000034176">
    <property type="component" value="Unassembled WGS sequence"/>
</dbReference>